<feature type="compositionally biased region" description="Low complexity" evidence="1">
    <location>
        <begin position="329"/>
        <end position="358"/>
    </location>
</feature>
<evidence type="ECO:0000313" key="2">
    <source>
        <dbReference type="EMBL" id="KAG6000583.1"/>
    </source>
</evidence>
<feature type="compositionally biased region" description="Low complexity" evidence="1">
    <location>
        <begin position="96"/>
        <end position="105"/>
    </location>
</feature>
<keyword evidence="3" id="KW-1185">Reference proteome</keyword>
<evidence type="ECO:0000313" key="3">
    <source>
        <dbReference type="Proteomes" id="UP000748025"/>
    </source>
</evidence>
<comment type="caution">
    <text evidence="2">The sequence shown here is derived from an EMBL/GenBank/DDBJ whole genome shotgun (WGS) entry which is preliminary data.</text>
</comment>
<protein>
    <submittedName>
        <fullName evidence="2">Uncharacterized protein</fullName>
    </submittedName>
</protein>
<dbReference type="OrthoDB" id="5332316at2759"/>
<gene>
    <name evidence="2" type="ORF">E4U43_001567</name>
</gene>
<reference evidence="2" key="1">
    <citation type="journal article" date="2020" name="bioRxiv">
        <title>Whole genome comparisons of ergot fungi reveals the divergence and evolution of species within the genus Claviceps are the result of varying mechanisms driving genome evolution and host range expansion.</title>
        <authorList>
            <person name="Wyka S.A."/>
            <person name="Mondo S.J."/>
            <person name="Liu M."/>
            <person name="Dettman J."/>
            <person name="Nalam V."/>
            <person name="Broders K.D."/>
        </authorList>
    </citation>
    <scope>NUCLEOTIDE SEQUENCE</scope>
    <source>
        <strain evidence="2">CCC 602</strain>
    </source>
</reference>
<sequence>MPPPSLRAAAALAAPARFFSSSSPCALHSDPNRNRNRNPNPNPNPTRPSWPLLQKRSRPERNISSEGLPDGLPKGTASPPGFHKSPRHQDAEAAKTTTTTTTTTTPDTPKAGGSGSESPRDPRIMLTISGLSPSLNASDFYRLAPSDLSSWQSAIRKIQQQRDATSLEPVGQYNLSFSTGPAAISYRDRLLRLHKLAQHRLDNVHGLWESLVPLHLQSAAGDDPATELQGFTVASGCPGRAPVEVQRRRVTVTHPWARVVEQTMKGLVEGYGEKPPVVLVRVYPPTATAADLERWIREDGVSRGCGWDVCPPRALRLLEKKKKKKNNDNNDNSTNSTNSTTNNNINNGSSSSKDNNGSNMAQGRFIVVCANDVEARRFHRRWNQRVIPAGPENTTATRNVVHASIINW</sequence>
<accession>A0A9P7N8S2</accession>
<dbReference type="AlphaFoldDB" id="A0A9P7N8S2"/>
<name>A0A9P7N8S2_9HYPO</name>
<evidence type="ECO:0000256" key="1">
    <source>
        <dbReference type="SAM" id="MobiDB-lite"/>
    </source>
</evidence>
<dbReference type="Proteomes" id="UP000748025">
    <property type="component" value="Unassembled WGS sequence"/>
</dbReference>
<organism evidence="2 3">
    <name type="scientific">Claviceps pusilla</name>
    <dbReference type="NCBI Taxonomy" id="123648"/>
    <lineage>
        <taxon>Eukaryota</taxon>
        <taxon>Fungi</taxon>
        <taxon>Dikarya</taxon>
        <taxon>Ascomycota</taxon>
        <taxon>Pezizomycotina</taxon>
        <taxon>Sordariomycetes</taxon>
        <taxon>Hypocreomycetidae</taxon>
        <taxon>Hypocreales</taxon>
        <taxon>Clavicipitaceae</taxon>
        <taxon>Claviceps</taxon>
    </lineage>
</organism>
<proteinExistence type="predicted"/>
<feature type="region of interest" description="Disordered" evidence="1">
    <location>
        <begin position="18"/>
        <end position="124"/>
    </location>
</feature>
<dbReference type="EMBL" id="SRPW01001513">
    <property type="protein sequence ID" value="KAG6000583.1"/>
    <property type="molecule type" value="Genomic_DNA"/>
</dbReference>
<feature type="region of interest" description="Disordered" evidence="1">
    <location>
        <begin position="319"/>
        <end position="358"/>
    </location>
</feature>